<dbReference type="InterPro" id="IPR012444">
    <property type="entry name" value="DUF1647"/>
</dbReference>
<reference evidence="1" key="1">
    <citation type="journal article" date="2023" name="Mol. Biol. Evol.">
        <title>Third-Generation Sequencing Reveals the Adaptive Role of the Epigenome in Three Deep-Sea Polychaetes.</title>
        <authorList>
            <person name="Perez M."/>
            <person name="Aroh O."/>
            <person name="Sun Y."/>
            <person name="Lan Y."/>
            <person name="Juniper S.K."/>
            <person name="Young C.R."/>
            <person name="Angers B."/>
            <person name="Qian P.Y."/>
        </authorList>
    </citation>
    <scope>NUCLEOTIDE SEQUENCE</scope>
    <source>
        <strain evidence="1">P08H-3</strain>
    </source>
</reference>
<accession>A0AAD9J1N7</accession>
<dbReference type="PANTHER" id="PTHR31389">
    <property type="entry name" value="LD39211P"/>
    <property type="match status" value="1"/>
</dbReference>
<protein>
    <submittedName>
        <fullName evidence="1">Uncharacterized protein</fullName>
    </submittedName>
</protein>
<dbReference type="EMBL" id="JAODUP010000736">
    <property type="protein sequence ID" value="KAK2144709.1"/>
    <property type="molecule type" value="Genomic_DNA"/>
</dbReference>
<comment type="caution">
    <text evidence="1">The sequence shown here is derived from an EMBL/GenBank/DDBJ whole genome shotgun (WGS) entry which is preliminary data.</text>
</comment>
<dbReference type="Pfam" id="PF07801">
    <property type="entry name" value="DUF1647"/>
    <property type="match status" value="1"/>
</dbReference>
<proteinExistence type="predicted"/>
<evidence type="ECO:0000313" key="1">
    <source>
        <dbReference type="EMBL" id="KAK2144709.1"/>
    </source>
</evidence>
<dbReference type="PANTHER" id="PTHR31389:SF4">
    <property type="entry name" value="LD39211P"/>
    <property type="match status" value="1"/>
</dbReference>
<dbReference type="AlphaFoldDB" id="A0AAD9J1N7"/>
<name>A0AAD9J1N7_9ANNE</name>
<keyword evidence="2" id="KW-1185">Reference proteome</keyword>
<gene>
    <name evidence="1" type="ORF">LSH36_736g00001</name>
</gene>
<organism evidence="1 2">
    <name type="scientific">Paralvinella palmiformis</name>
    <dbReference type="NCBI Taxonomy" id="53620"/>
    <lineage>
        <taxon>Eukaryota</taxon>
        <taxon>Metazoa</taxon>
        <taxon>Spiralia</taxon>
        <taxon>Lophotrochozoa</taxon>
        <taxon>Annelida</taxon>
        <taxon>Polychaeta</taxon>
        <taxon>Sedentaria</taxon>
        <taxon>Canalipalpata</taxon>
        <taxon>Terebellida</taxon>
        <taxon>Terebelliformia</taxon>
        <taxon>Alvinellidae</taxon>
        <taxon>Paralvinella</taxon>
    </lineage>
</organism>
<dbReference type="Proteomes" id="UP001208570">
    <property type="component" value="Unassembled WGS sequence"/>
</dbReference>
<evidence type="ECO:0000313" key="2">
    <source>
        <dbReference type="Proteomes" id="UP001208570"/>
    </source>
</evidence>
<sequence>MLAYLMFHSSSDGKRNFGVLSSSLVLDIFSGGNKKEKAARSLPYVYTPPEAARVRDGGKKFGIDPKFMAKLGLPPDEYFDLSNSTVRDFVFVTAADTRHMVEIRDCVASIQLNFPEYHIHVYDIGMTEDEIAEVSTWCNVYYHYFNIPDYPKHVRIIRQKAFKFLVIQDILKQYGAAFWVDASFRATDPVDEWGDVFDLAIKNGGIVMTYNETGNKPLTNYAFSDPRMFEFLPTDIEVQKELIQQCSCAVLIYNTEFVFRNVLWWMYLCSLEHDCIHRSRGGSKSDWSNLEPEVLKRTLAIHKYDQAALNTIVGNYFGYDQSKYTTIFNHHEIIRDPSDLFVLSKCGSKL</sequence>